<reference evidence="3" key="1">
    <citation type="submission" date="2014-09" db="EMBL/GenBank/DDBJ databases">
        <authorList>
            <person name="Magalhaes I.L.F."/>
            <person name="Oliveira U."/>
            <person name="Santos F.R."/>
            <person name="Vidigal T.H.D.A."/>
            <person name="Brescovit A.D."/>
            <person name="Santos A.J."/>
        </authorList>
    </citation>
    <scope>NUCLEOTIDE SEQUENCE</scope>
    <source>
        <tissue evidence="3">Shoot tissue taken approximately 20 cm above the soil surface</tissue>
    </source>
</reference>
<evidence type="ECO:0000313" key="3">
    <source>
        <dbReference type="EMBL" id="JAD59551.1"/>
    </source>
</evidence>
<dbReference type="AlphaFoldDB" id="A0A0A9B8A2"/>
<feature type="signal peptide" evidence="2">
    <location>
        <begin position="1"/>
        <end position="16"/>
    </location>
</feature>
<feature type="chain" id="PRO_5002062832" description="Secreted protein" evidence="2">
    <location>
        <begin position="17"/>
        <end position="114"/>
    </location>
</feature>
<organism evidence="3">
    <name type="scientific">Arundo donax</name>
    <name type="common">Giant reed</name>
    <name type="synonym">Donax arundinaceus</name>
    <dbReference type="NCBI Taxonomy" id="35708"/>
    <lineage>
        <taxon>Eukaryota</taxon>
        <taxon>Viridiplantae</taxon>
        <taxon>Streptophyta</taxon>
        <taxon>Embryophyta</taxon>
        <taxon>Tracheophyta</taxon>
        <taxon>Spermatophyta</taxon>
        <taxon>Magnoliopsida</taxon>
        <taxon>Liliopsida</taxon>
        <taxon>Poales</taxon>
        <taxon>Poaceae</taxon>
        <taxon>PACMAD clade</taxon>
        <taxon>Arundinoideae</taxon>
        <taxon>Arundineae</taxon>
        <taxon>Arundo</taxon>
    </lineage>
</organism>
<feature type="region of interest" description="Disordered" evidence="1">
    <location>
        <begin position="58"/>
        <end position="114"/>
    </location>
</feature>
<evidence type="ECO:0008006" key="4">
    <source>
        <dbReference type="Google" id="ProtNLM"/>
    </source>
</evidence>
<accession>A0A0A9B8A2</accession>
<sequence length="114" mass="12722">MLLCSVLHLLHPLFHAFFFCFLPASPICSILSSLRVVPGVQVIVLHQIAELSHICGGRRRRTPNRSRARAENRSGEALASPVKMTQERPGQRSCTSRTRAHASRHQLEFTRPGG</sequence>
<protein>
    <recommendedName>
        <fullName evidence="4">Secreted protein</fullName>
    </recommendedName>
</protein>
<evidence type="ECO:0000256" key="1">
    <source>
        <dbReference type="SAM" id="MobiDB-lite"/>
    </source>
</evidence>
<proteinExistence type="predicted"/>
<reference evidence="3" key="2">
    <citation type="journal article" date="2015" name="Data Brief">
        <title>Shoot transcriptome of the giant reed, Arundo donax.</title>
        <authorList>
            <person name="Barrero R.A."/>
            <person name="Guerrero F.D."/>
            <person name="Moolhuijzen P."/>
            <person name="Goolsby J.A."/>
            <person name="Tidwell J."/>
            <person name="Bellgard S.E."/>
            <person name="Bellgard M.I."/>
        </authorList>
    </citation>
    <scope>NUCLEOTIDE SEQUENCE</scope>
    <source>
        <tissue evidence="3">Shoot tissue taken approximately 20 cm above the soil surface</tissue>
    </source>
</reference>
<feature type="compositionally biased region" description="Basic residues" evidence="1">
    <location>
        <begin position="58"/>
        <end position="67"/>
    </location>
</feature>
<keyword evidence="2" id="KW-0732">Signal</keyword>
<name>A0A0A9B8A2_ARUDO</name>
<evidence type="ECO:0000256" key="2">
    <source>
        <dbReference type="SAM" id="SignalP"/>
    </source>
</evidence>
<dbReference type="EMBL" id="GBRH01238344">
    <property type="protein sequence ID" value="JAD59551.1"/>
    <property type="molecule type" value="Transcribed_RNA"/>
</dbReference>